<feature type="domain" description="Major facilitator superfamily (MFS) profile" evidence="9">
    <location>
        <begin position="76"/>
        <end position="511"/>
    </location>
</feature>
<dbReference type="Proteomes" id="UP000777438">
    <property type="component" value="Unassembled WGS sequence"/>
</dbReference>
<gene>
    <name evidence="10" type="ORF">B0T10DRAFT_525575</name>
</gene>
<dbReference type="EMBL" id="JAGPYM010000002">
    <property type="protein sequence ID" value="KAH6898231.1"/>
    <property type="molecule type" value="Genomic_DNA"/>
</dbReference>
<dbReference type="CDD" id="cd17330">
    <property type="entry name" value="MFS_SLC46_TetA_like"/>
    <property type="match status" value="1"/>
</dbReference>
<comment type="caution">
    <text evidence="10">The sequence shown here is derived from an EMBL/GenBank/DDBJ whole genome shotgun (WGS) entry which is preliminary data.</text>
</comment>
<keyword evidence="2" id="KW-0813">Transport</keyword>
<dbReference type="InterPro" id="IPR011701">
    <property type="entry name" value="MFS"/>
</dbReference>
<dbReference type="GO" id="GO:0022857">
    <property type="term" value="F:transmembrane transporter activity"/>
    <property type="evidence" value="ECO:0007669"/>
    <property type="project" value="InterPro"/>
</dbReference>
<feature type="transmembrane region" description="Helical" evidence="8">
    <location>
        <begin position="204"/>
        <end position="228"/>
    </location>
</feature>
<dbReference type="PRINTS" id="PR01035">
    <property type="entry name" value="TCRTETA"/>
</dbReference>
<feature type="transmembrane region" description="Helical" evidence="8">
    <location>
        <begin position="172"/>
        <end position="192"/>
    </location>
</feature>
<feature type="transmembrane region" description="Helical" evidence="8">
    <location>
        <begin position="383"/>
        <end position="402"/>
    </location>
</feature>
<evidence type="ECO:0000313" key="11">
    <source>
        <dbReference type="Proteomes" id="UP000777438"/>
    </source>
</evidence>
<name>A0A9P8WF18_9HYPO</name>
<evidence type="ECO:0000313" key="10">
    <source>
        <dbReference type="EMBL" id="KAH6898231.1"/>
    </source>
</evidence>
<evidence type="ECO:0000259" key="9">
    <source>
        <dbReference type="PROSITE" id="PS50850"/>
    </source>
</evidence>
<dbReference type="SUPFAM" id="SSF103473">
    <property type="entry name" value="MFS general substrate transporter"/>
    <property type="match status" value="1"/>
</dbReference>
<accession>A0A9P8WF18</accession>
<feature type="transmembrane region" description="Helical" evidence="8">
    <location>
        <begin position="408"/>
        <end position="434"/>
    </location>
</feature>
<dbReference type="OrthoDB" id="419616at2759"/>
<evidence type="ECO:0000256" key="6">
    <source>
        <dbReference type="ARBA" id="ARBA00023180"/>
    </source>
</evidence>
<feature type="transmembrane region" description="Helical" evidence="8">
    <location>
        <begin position="248"/>
        <end position="270"/>
    </location>
</feature>
<feature type="transmembrane region" description="Helical" evidence="8">
    <location>
        <begin position="446"/>
        <end position="466"/>
    </location>
</feature>
<keyword evidence="3 8" id="KW-0812">Transmembrane</keyword>
<dbReference type="InterPro" id="IPR001958">
    <property type="entry name" value="Tet-R_TetA/multi-R_MdtG-like"/>
</dbReference>
<feature type="compositionally biased region" description="Polar residues" evidence="7">
    <location>
        <begin position="1"/>
        <end position="19"/>
    </location>
</feature>
<dbReference type="AlphaFoldDB" id="A0A9P8WF18"/>
<dbReference type="Pfam" id="PF07690">
    <property type="entry name" value="MFS_1"/>
    <property type="match status" value="1"/>
</dbReference>
<feature type="transmembrane region" description="Helical" evidence="8">
    <location>
        <begin position="310"/>
        <end position="337"/>
    </location>
</feature>
<feature type="region of interest" description="Disordered" evidence="7">
    <location>
        <begin position="1"/>
        <end position="68"/>
    </location>
</feature>
<feature type="transmembrane region" description="Helical" evidence="8">
    <location>
        <begin position="349"/>
        <end position="371"/>
    </location>
</feature>
<feature type="transmembrane region" description="Helical" evidence="8">
    <location>
        <begin position="147"/>
        <end position="166"/>
    </location>
</feature>
<organism evidence="10 11">
    <name type="scientific">Thelonectria olida</name>
    <dbReference type="NCBI Taxonomy" id="1576542"/>
    <lineage>
        <taxon>Eukaryota</taxon>
        <taxon>Fungi</taxon>
        <taxon>Dikarya</taxon>
        <taxon>Ascomycota</taxon>
        <taxon>Pezizomycotina</taxon>
        <taxon>Sordariomycetes</taxon>
        <taxon>Hypocreomycetidae</taxon>
        <taxon>Hypocreales</taxon>
        <taxon>Nectriaceae</taxon>
        <taxon>Thelonectria</taxon>
    </lineage>
</organism>
<protein>
    <submittedName>
        <fullName evidence="10">Major facilitator superfamily domain-containing protein</fullName>
    </submittedName>
</protein>
<dbReference type="PROSITE" id="PS50850">
    <property type="entry name" value="MFS"/>
    <property type="match status" value="1"/>
</dbReference>
<evidence type="ECO:0000256" key="5">
    <source>
        <dbReference type="ARBA" id="ARBA00023136"/>
    </source>
</evidence>
<reference evidence="10 11" key="1">
    <citation type="journal article" date="2021" name="Nat. Commun.">
        <title>Genetic determinants of endophytism in the Arabidopsis root mycobiome.</title>
        <authorList>
            <person name="Mesny F."/>
            <person name="Miyauchi S."/>
            <person name="Thiergart T."/>
            <person name="Pickel B."/>
            <person name="Atanasova L."/>
            <person name="Karlsson M."/>
            <person name="Huettel B."/>
            <person name="Barry K.W."/>
            <person name="Haridas S."/>
            <person name="Chen C."/>
            <person name="Bauer D."/>
            <person name="Andreopoulos W."/>
            <person name="Pangilinan J."/>
            <person name="LaButti K."/>
            <person name="Riley R."/>
            <person name="Lipzen A."/>
            <person name="Clum A."/>
            <person name="Drula E."/>
            <person name="Henrissat B."/>
            <person name="Kohler A."/>
            <person name="Grigoriev I.V."/>
            <person name="Martin F.M."/>
            <person name="Hacquard S."/>
        </authorList>
    </citation>
    <scope>NUCLEOTIDE SEQUENCE [LARGE SCALE GENOMIC DNA]</scope>
    <source>
        <strain evidence="10 11">MPI-CAGE-CH-0241</strain>
    </source>
</reference>
<dbReference type="GO" id="GO:0016020">
    <property type="term" value="C:membrane"/>
    <property type="evidence" value="ECO:0007669"/>
    <property type="project" value="UniProtKB-SubCell"/>
</dbReference>
<dbReference type="InterPro" id="IPR020846">
    <property type="entry name" value="MFS_dom"/>
</dbReference>
<evidence type="ECO:0000256" key="7">
    <source>
        <dbReference type="SAM" id="MobiDB-lite"/>
    </source>
</evidence>
<evidence type="ECO:0000256" key="3">
    <source>
        <dbReference type="ARBA" id="ARBA00022692"/>
    </source>
</evidence>
<feature type="transmembrane region" description="Helical" evidence="8">
    <location>
        <begin position="114"/>
        <end position="135"/>
    </location>
</feature>
<keyword evidence="11" id="KW-1185">Reference proteome</keyword>
<proteinExistence type="predicted"/>
<sequence>MTASQVERQNSIGEPSETTPLLGPDPDTEASTLVGSSTTPGSTSGSVTSGTPETTSPGGDASPPAEVRSKPLPKQQLFLLCYARMTEPIAFFCIFPFIAQMVQDNGHLPKSDVGFYSGLIESLFSATQMVVLVAWGRLADRIGRKPVLLYSLAGTAIGPALFGMSTSLWQMFLFRCLAGVFSGSGLIIRTMIAEISTPETQAQAFGWFAFFGNMGIFLGPILGGVLASPAEQYPRVFGKIQFFVDYPYALPGFVTGAIAATSFVACAFLLNETLKQKKGNGSETPEAQQDADEEPLLSTWELLKAPGVGVVLWIYGHVMFLAFAFTALIPVVLFTPVSLGGAGLTTPQISIFMAIQGGSQSAWMLLAFPALQKRLGTKGIMKACGNVYPFFFFSYIILSQLLRSGTHAAMVSFWTIGPIVAVVTPGVAMAFIAVQLALNDVSPSSHVLGTLNALALTLSSGIRALVPGATTAIYAIGVRGQVFGGHLAWVILIPLAAAFTVGCRYLPDKPAAKDSQDGENS</sequence>
<dbReference type="PANTHER" id="PTHR23504">
    <property type="entry name" value="MAJOR FACILITATOR SUPERFAMILY DOMAIN-CONTAINING PROTEIN 10"/>
    <property type="match status" value="1"/>
</dbReference>
<dbReference type="Gene3D" id="1.20.1250.20">
    <property type="entry name" value="MFS general substrate transporter like domains"/>
    <property type="match status" value="1"/>
</dbReference>
<evidence type="ECO:0000256" key="2">
    <source>
        <dbReference type="ARBA" id="ARBA00022448"/>
    </source>
</evidence>
<keyword evidence="5 8" id="KW-0472">Membrane</keyword>
<evidence type="ECO:0000256" key="1">
    <source>
        <dbReference type="ARBA" id="ARBA00004141"/>
    </source>
</evidence>
<evidence type="ECO:0000256" key="4">
    <source>
        <dbReference type="ARBA" id="ARBA00022989"/>
    </source>
</evidence>
<evidence type="ECO:0000256" key="8">
    <source>
        <dbReference type="SAM" id="Phobius"/>
    </source>
</evidence>
<feature type="transmembrane region" description="Helical" evidence="8">
    <location>
        <begin position="77"/>
        <end position="102"/>
    </location>
</feature>
<keyword evidence="6" id="KW-0325">Glycoprotein</keyword>
<feature type="transmembrane region" description="Helical" evidence="8">
    <location>
        <begin position="486"/>
        <end position="506"/>
    </location>
</feature>
<comment type="subcellular location">
    <subcellularLocation>
        <location evidence="1">Membrane</location>
        <topology evidence="1">Multi-pass membrane protein</topology>
    </subcellularLocation>
</comment>
<dbReference type="InterPro" id="IPR036259">
    <property type="entry name" value="MFS_trans_sf"/>
</dbReference>
<feature type="compositionally biased region" description="Low complexity" evidence="7">
    <location>
        <begin position="31"/>
        <end position="59"/>
    </location>
</feature>
<keyword evidence="4 8" id="KW-1133">Transmembrane helix</keyword>
<dbReference type="PANTHER" id="PTHR23504:SF3">
    <property type="entry name" value="MAJOR FACILITATOR SUPERFAMILY (MFS) PROFILE DOMAIN-CONTAINING PROTEIN"/>
    <property type="match status" value="1"/>
</dbReference>